<keyword evidence="2" id="KW-0732">Signal</keyword>
<gene>
    <name evidence="3" type="ORF">GCM10011383_20640</name>
</gene>
<feature type="compositionally biased region" description="Low complexity" evidence="1">
    <location>
        <begin position="42"/>
        <end position="54"/>
    </location>
</feature>
<protein>
    <recommendedName>
        <fullName evidence="5">Outer membrane protein beta-barrel domain-containing protein</fullName>
    </recommendedName>
</protein>
<comment type="caution">
    <text evidence="3">The sequence shown here is derived from an EMBL/GenBank/DDBJ whole genome shotgun (WGS) entry which is preliminary data.</text>
</comment>
<evidence type="ECO:0008006" key="5">
    <source>
        <dbReference type="Google" id="ProtNLM"/>
    </source>
</evidence>
<evidence type="ECO:0000313" key="4">
    <source>
        <dbReference type="Proteomes" id="UP000632273"/>
    </source>
</evidence>
<accession>A0ABQ1U3G1</accession>
<sequence length="277" mass="30106">MLALAGASLLVAPGAALAQTDTTSTKPQLNTAPPGAKPQLNTAPPASTAPSYPSYEKKAPRPAVPVPAPPPIDEPLPTQQPRPNQDNPSGLSFPKGTSSAEQPKPVRKYFLYTNFGLGYTSFNGQGQFNAGVAPAIGYRVNDRFSVGPGISYSYISVNNSYYTPPRSPYIKSVHYNNVGVKAFAQYRIIDQFFLHGEYEVTQLNAKGTYDTGEVIKAHSVANTLLAGAGYRQEFSDRFAADIVILYNFNDGVDSEGYRQSPYGQPEIRFNFLYYLGK</sequence>
<name>A0ABQ1U3G1_9BACT</name>
<reference evidence="4" key="1">
    <citation type="journal article" date="2019" name="Int. J. Syst. Evol. Microbiol.">
        <title>The Global Catalogue of Microorganisms (GCM) 10K type strain sequencing project: providing services to taxonomists for standard genome sequencing and annotation.</title>
        <authorList>
            <consortium name="The Broad Institute Genomics Platform"/>
            <consortium name="The Broad Institute Genome Sequencing Center for Infectious Disease"/>
            <person name="Wu L."/>
            <person name="Ma J."/>
        </authorList>
    </citation>
    <scope>NUCLEOTIDE SEQUENCE [LARGE SCALE GENOMIC DNA]</scope>
    <source>
        <strain evidence="4">CGMCC 1.15197</strain>
    </source>
</reference>
<evidence type="ECO:0000313" key="3">
    <source>
        <dbReference type="EMBL" id="GGF09307.1"/>
    </source>
</evidence>
<dbReference type="Proteomes" id="UP000632273">
    <property type="component" value="Unassembled WGS sequence"/>
</dbReference>
<dbReference type="SUPFAM" id="SSF56935">
    <property type="entry name" value="Porins"/>
    <property type="match status" value="1"/>
</dbReference>
<feature type="signal peptide" evidence="2">
    <location>
        <begin position="1"/>
        <end position="18"/>
    </location>
</feature>
<keyword evidence="4" id="KW-1185">Reference proteome</keyword>
<feature type="compositionally biased region" description="Polar residues" evidence="1">
    <location>
        <begin position="81"/>
        <end position="101"/>
    </location>
</feature>
<organism evidence="3 4">
    <name type="scientific">Hymenobacter cavernae</name>
    <dbReference type="NCBI Taxonomy" id="2044852"/>
    <lineage>
        <taxon>Bacteria</taxon>
        <taxon>Pseudomonadati</taxon>
        <taxon>Bacteroidota</taxon>
        <taxon>Cytophagia</taxon>
        <taxon>Cytophagales</taxon>
        <taxon>Hymenobacteraceae</taxon>
        <taxon>Hymenobacter</taxon>
    </lineage>
</organism>
<dbReference type="EMBL" id="BMHT01000003">
    <property type="protein sequence ID" value="GGF09307.1"/>
    <property type="molecule type" value="Genomic_DNA"/>
</dbReference>
<proteinExistence type="predicted"/>
<feature type="region of interest" description="Disordered" evidence="1">
    <location>
        <begin position="18"/>
        <end position="102"/>
    </location>
</feature>
<feature type="compositionally biased region" description="Pro residues" evidence="1">
    <location>
        <begin position="62"/>
        <end position="80"/>
    </location>
</feature>
<feature type="compositionally biased region" description="Polar residues" evidence="1">
    <location>
        <begin position="19"/>
        <end position="31"/>
    </location>
</feature>
<feature type="chain" id="PRO_5045039683" description="Outer membrane protein beta-barrel domain-containing protein" evidence="2">
    <location>
        <begin position="19"/>
        <end position="277"/>
    </location>
</feature>
<evidence type="ECO:0000256" key="2">
    <source>
        <dbReference type="SAM" id="SignalP"/>
    </source>
</evidence>
<evidence type="ECO:0000256" key="1">
    <source>
        <dbReference type="SAM" id="MobiDB-lite"/>
    </source>
</evidence>